<proteinExistence type="predicted"/>
<evidence type="ECO:0000313" key="2">
    <source>
        <dbReference type="Proteomes" id="UP000005096"/>
    </source>
</evidence>
<accession>E3CXE4</accession>
<dbReference type="NCBIfam" id="TIGR03573">
    <property type="entry name" value="WbuX"/>
    <property type="match status" value="1"/>
</dbReference>
<dbReference type="HOGENOM" id="CLU_056004_1_0_0"/>
<protein>
    <submittedName>
        <fullName evidence="1">N-acetyl sugar amidotransferase</fullName>
    </submittedName>
</protein>
<reference evidence="1 2" key="1">
    <citation type="journal article" date="2010" name="Stand. Genomic Sci.">
        <title>Non-contiguous finished genome sequence of Aminomonas paucivorans type strain (GLU-3).</title>
        <authorList>
            <person name="Pitluck S."/>
            <person name="Yasawong M."/>
            <person name="Held B."/>
            <person name="Lapidus A."/>
            <person name="Nolan M."/>
            <person name="Copeland A."/>
            <person name="Lucas S."/>
            <person name="Del Rio T.G."/>
            <person name="Tice H."/>
            <person name="Cheng J.F."/>
            <person name="Chertkov O."/>
            <person name="Goodwin L."/>
            <person name="Tapia R."/>
            <person name="Han C."/>
            <person name="Liolios K."/>
            <person name="Ivanova N."/>
            <person name="Mavromatis K."/>
            <person name="Ovchinnikova G."/>
            <person name="Pati A."/>
            <person name="Chen A."/>
            <person name="Palaniappan K."/>
            <person name="Land M."/>
            <person name="Hauser L."/>
            <person name="Chang Y.J."/>
            <person name="Jeffries C.D."/>
            <person name="Pukall R."/>
            <person name="Spring S."/>
            <person name="Rohde M."/>
            <person name="Sikorski J."/>
            <person name="Goker M."/>
            <person name="Woyke T."/>
            <person name="Bristow J."/>
            <person name="Eisen J.A."/>
            <person name="Markowitz V."/>
            <person name="Hugenholtz P."/>
            <person name="Kyrpides N.C."/>
            <person name="Klenk H.P."/>
        </authorList>
    </citation>
    <scope>NUCLEOTIDE SEQUENCE [LARGE SCALE GENOMIC DNA]</scope>
    <source>
        <strain evidence="1 2">DSM 12260</strain>
    </source>
</reference>
<dbReference type="RefSeq" id="WP_006300705.1">
    <property type="nucleotide sequence ID" value="NZ_CM001022.1"/>
</dbReference>
<name>E3CXE4_9BACT</name>
<dbReference type="AlphaFoldDB" id="E3CXE4"/>
<evidence type="ECO:0000313" key="1">
    <source>
        <dbReference type="EMBL" id="EFQ23510.1"/>
    </source>
</evidence>
<dbReference type="InterPro" id="IPR020022">
    <property type="entry name" value="N-acetyl_sugar_amidoTrfase"/>
</dbReference>
<keyword evidence="2" id="KW-1185">Reference proteome</keyword>
<dbReference type="PaxDb" id="584708-Apau_1083"/>
<sequence length="385" mass="43740">MKYCKRCVMPDTRPDLSLDEEGVCSACRSYERRTEVDWDARRKELEELLERYRSRNGTSWDCIVPVSGGKDSTYQVVRMLQMGLNPLCVTATTCDLSDIGRRNIENLKNLGVDYVEFTTNREIRRRLNRIGLLRVGDISWPEHASIFTIPVRAAVQFGVPLIVWGENSQNEYGGPAAASENNVLTRKWLERFGGLLGLTISDLIGTEGLEAKHLIPYTYPSDEEMARVGVTGIFLGHYIPWDGYSNALISQAHGLTTYPSAIEGSCVNYENLDNYQTGVHDYFKFLKFGFGRTSDLTSLHVRRGRMTREDACAIVRRLDGKFPWSYLGKPLEAILDPLELTVGDFIELCDRYTNKELFVLDSKGDLKKDRRGNLIKKYDAEDACR</sequence>
<dbReference type="GO" id="GO:0016740">
    <property type="term" value="F:transferase activity"/>
    <property type="evidence" value="ECO:0007669"/>
    <property type="project" value="UniProtKB-KW"/>
</dbReference>
<dbReference type="eggNOG" id="COG0037">
    <property type="taxonomic scope" value="Bacteria"/>
</dbReference>
<dbReference type="OrthoDB" id="702at2"/>
<dbReference type="SUPFAM" id="SSF52402">
    <property type="entry name" value="Adenine nucleotide alpha hydrolases-like"/>
    <property type="match status" value="1"/>
</dbReference>
<organism evidence="1 2">
    <name type="scientific">Aminomonas paucivorans DSM 12260</name>
    <dbReference type="NCBI Taxonomy" id="584708"/>
    <lineage>
        <taxon>Bacteria</taxon>
        <taxon>Thermotogati</taxon>
        <taxon>Synergistota</taxon>
        <taxon>Synergistia</taxon>
        <taxon>Synergistales</taxon>
        <taxon>Synergistaceae</taxon>
        <taxon>Aminomonas</taxon>
    </lineage>
</organism>
<dbReference type="EMBL" id="CM001022">
    <property type="protein sequence ID" value="EFQ23510.1"/>
    <property type="molecule type" value="Genomic_DNA"/>
</dbReference>
<dbReference type="STRING" id="584708.Apau_1083"/>
<dbReference type="Proteomes" id="UP000005096">
    <property type="component" value="Chromosome"/>
</dbReference>
<keyword evidence="1" id="KW-0808">Transferase</keyword>
<gene>
    <name evidence="1" type="ORF">Apau_1083</name>
</gene>